<evidence type="ECO:0000259" key="7">
    <source>
        <dbReference type="Pfam" id="PF00441"/>
    </source>
</evidence>
<keyword evidence="11" id="KW-1185">Reference proteome</keyword>
<keyword evidence="4 6" id="KW-0274">FAD</keyword>
<gene>
    <name evidence="10" type="ORF">GKZ27_00900</name>
</gene>
<evidence type="ECO:0000256" key="1">
    <source>
        <dbReference type="ARBA" id="ARBA00001974"/>
    </source>
</evidence>
<dbReference type="InterPro" id="IPR013786">
    <property type="entry name" value="AcylCoA_DH/ox_N"/>
</dbReference>
<name>A0A6N8JJH4_9ACTN</name>
<feature type="domain" description="Acyl-CoA dehydrogenase/oxidase C-terminal" evidence="7">
    <location>
        <begin position="227"/>
        <end position="375"/>
    </location>
</feature>
<comment type="caution">
    <text evidence="10">The sequence shown here is derived from an EMBL/GenBank/DDBJ whole genome shotgun (WGS) entry which is preliminary data.</text>
</comment>
<dbReference type="PROSITE" id="PS00072">
    <property type="entry name" value="ACYL_COA_DH_1"/>
    <property type="match status" value="1"/>
</dbReference>
<feature type="domain" description="Acyl-CoA oxidase/dehydrogenase middle" evidence="8">
    <location>
        <begin position="120"/>
        <end position="215"/>
    </location>
</feature>
<evidence type="ECO:0000256" key="6">
    <source>
        <dbReference type="RuleBase" id="RU362125"/>
    </source>
</evidence>
<dbReference type="FunFam" id="1.20.140.10:FF:000011">
    <property type="entry name" value="Medium-chain specific acyl-CoA dehydrogenase, mitochondrial"/>
    <property type="match status" value="1"/>
</dbReference>
<dbReference type="GO" id="GO:0050660">
    <property type="term" value="F:flavin adenine dinucleotide binding"/>
    <property type="evidence" value="ECO:0007669"/>
    <property type="project" value="InterPro"/>
</dbReference>
<dbReference type="PANTHER" id="PTHR43884">
    <property type="entry name" value="ACYL-COA DEHYDROGENASE"/>
    <property type="match status" value="1"/>
</dbReference>
<dbReference type="PIRSF" id="PIRSF016578">
    <property type="entry name" value="HsaA"/>
    <property type="match status" value="1"/>
</dbReference>
<comment type="similarity">
    <text evidence="2 6">Belongs to the acyl-CoA dehydrogenase family.</text>
</comment>
<dbReference type="Pfam" id="PF02770">
    <property type="entry name" value="Acyl-CoA_dh_M"/>
    <property type="match status" value="1"/>
</dbReference>
<dbReference type="Pfam" id="PF02771">
    <property type="entry name" value="Acyl-CoA_dh_N"/>
    <property type="match status" value="1"/>
</dbReference>
<dbReference type="SUPFAM" id="SSF56645">
    <property type="entry name" value="Acyl-CoA dehydrogenase NM domain-like"/>
    <property type="match status" value="1"/>
</dbReference>
<evidence type="ECO:0000259" key="8">
    <source>
        <dbReference type="Pfam" id="PF02770"/>
    </source>
</evidence>
<evidence type="ECO:0000259" key="9">
    <source>
        <dbReference type="Pfam" id="PF02771"/>
    </source>
</evidence>
<dbReference type="Gene3D" id="1.10.540.10">
    <property type="entry name" value="Acyl-CoA dehydrogenase/oxidase, N-terminal domain"/>
    <property type="match status" value="1"/>
</dbReference>
<accession>A0A6N8JJH4</accession>
<proteinExistence type="inferred from homology"/>
<dbReference type="Gene3D" id="1.20.140.10">
    <property type="entry name" value="Butyryl-CoA Dehydrogenase, subunit A, domain 3"/>
    <property type="match status" value="1"/>
</dbReference>
<organism evidence="10 11">
    <name type="scientific">Adlercreutzia mucosicola</name>
    <dbReference type="NCBI Taxonomy" id="580026"/>
    <lineage>
        <taxon>Bacteria</taxon>
        <taxon>Bacillati</taxon>
        <taxon>Actinomycetota</taxon>
        <taxon>Coriobacteriia</taxon>
        <taxon>Eggerthellales</taxon>
        <taxon>Eggerthellaceae</taxon>
        <taxon>Adlercreutzia</taxon>
    </lineage>
</organism>
<dbReference type="AlphaFoldDB" id="A0A6N8JJH4"/>
<sequence length="378" mass="40522">MTLPYTEEQRELMAAVREVARNEVAPHVAAADEAGACPLDLYQWGFDMGLHMVEIPEEYGGMGLSYETCAMLFEELAWADSGYADTFVTGFVAFRNILLAGTPAQARRFADVLAPGAFAAFCLTEAGAGSDVAALRTTAVLDGDEYVINGTKSFITNGSIASLYVVFAKTDPAAGTRGITGFLVDGSAPGLSAGAKEHKMGFRLSDTCEVVFDNVRVPREAVIGEVGGGMAVALGALNLSRAFISTLAVGIMQRALDEAVAYARERRQFGRPIIEFEMVQAMLADMAVKCQASRAVVNNCMRLIDAGADVRVAGSVVKTFVTDALQEVTSNAVQVLGGYGYSKDYPVEKLMRDAKVFQIFEGTNQIQRLTIARELAKR</sequence>
<evidence type="ECO:0000313" key="11">
    <source>
        <dbReference type="Proteomes" id="UP000463388"/>
    </source>
</evidence>
<dbReference type="InterPro" id="IPR037069">
    <property type="entry name" value="AcylCoA_DH/ox_N_sf"/>
</dbReference>
<dbReference type="InterPro" id="IPR036250">
    <property type="entry name" value="AcylCo_DH-like_C"/>
</dbReference>
<keyword evidence="3 6" id="KW-0285">Flavoprotein</keyword>
<comment type="cofactor">
    <cofactor evidence="1 6">
        <name>FAD</name>
        <dbReference type="ChEBI" id="CHEBI:57692"/>
    </cofactor>
</comment>
<protein>
    <submittedName>
        <fullName evidence="10">Acyl-CoA dehydrogenase</fullName>
    </submittedName>
</protein>
<dbReference type="Gene3D" id="2.40.110.10">
    <property type="entry name" value="Butyryl-CoA Dehydrogenase, subunit A, domain 2"/>
    <property type="match status" value="1"/>
</dbReference>
<dbReference type="GO" id="GO:0003995">
    <property type="term" value="F:acyl-CoA dehydrogenase activity"/>
    <property type="evidence" value="ECO:0007669"/>
    <property type="project" value="InterPro"/>
</dbReference>
<dbReference type="InterPro" id="IPR046373">
    <property type="entry name" value="Acyl-CoA_Oxase/DH_mid-dom_sf"/>
</dbReference>
<dbReference type="InterPro" id="IPR009075">
    <property type="entry name" value="AcylCo_DH/oxidase_C"/>
</dbReference>
<dbReference type="FunFam" id="2.40.110.10:FF:000001">
    <property type="entry name" value="Acyl-CoA dehydrogenase, mitochondrial"/>
    <property type="match status" value="1"/>
</dbReference>
<reference evidence="10 11" key="1">
    <citation type="submission" date="2019-12" db="EMBL/GenBank/DDBJ databases">
        <title>Microbes associate with the intestines of laboratory mice.</title>
        <authorList>
            <person name="Navarre W."/>
            <person name="Wong E."/>
        </authorList>
    </citation>
    <scope>NUCLEOTIDE SEQUENCE [LARGE SCALE GENOMIC DNA]</scope>
    <source>
        <strain evidence="10 11">NM66_B29</strain>
    </source>
</reference>
<evidence type="ECO:0000256" key="2">
    <source>
        <dbReference type="ARBA" id="ARBA00009347"/>
    </source>
</evidence>
<dbReference type="PANTHER" id="PTHR43884:SF12">
    <property type="entry name" value="ISOVALERYL-COA DEHYDROGENASE, MITOCHONDRIAL-RELATED"/>
    <property type="match status" value="1"/>
</dbReference>
<dbReference type="OrthoDB" id="8876745at2"/>
<dbReference type="SUPFAM" id="SSF47203">
    <property type="entry name" value="Acyl-CoA dehydrogenase C-terminal domain-like"/>
    <property type="match status" value="1"/>
</dbReference>
<dbReference type="Proteomes" id="UP000463388">
    <property type="component" value="Unassembled WGS sequence"/>
</dbReference>
<keyword evidence="5 6" id="KW-0560">Oxidoreductase</keyword>
<dbReference type="PROSITE" id="PS00073">
    <property type="entry name" value="ACYL_COA_DH_2"/>
    <property type="match status" value="1"/>
</dbReference>
<evidence type="ECO:0000313" key="10">
    <source>
        <dbReference type="EMBL" id="MVX60035.1"/>
    </source>
</evidence>
<evidence type="ECO:0000256" key="3">
    <source>
        <dbReference type="ARBA" id="ARBA00022630"/>
    </source>
</evidence>
<feature type="domain" description="Acyl-CoA dehydrogenase/oxidase N-terminal" evidence="9">
    <location>
        <begin position="6"/>
        <end position="114"/>
    </location>
</feature>
<evidence type="ECO:0000256" key="5">
    <source>
        <dbReference type="ARBA" id="ARBA00023002"/>
    </source>
</evidence>
<dbReference type="RefSeq" id="WP_160344333.1">
    <property type="nucleotide sequence ID" value="NZ_WSRR01000001.1"/>
</dbReference>
<evidence type="ECO:0000256" key="4">
    <source>
        <dbReference type="ARBA" id="ARBA00022827"/>
    </source>
</evidence>
<dbReference type="EMBL" id="WSRR01000001">
    <property type="protein sequence ID" value="MVX60035.1"/>
    <property type="molecule type" value="Genomic_DNA"/>
</dbReference>
<dbReference type="InterPro" id="IPR006089">
    <property type="entry name" value="Acyl-CoA_DH_CS"/>
</dbReference>
<dbReference type="InterPro" id="IPR009100">
    <property type="entry name" value="AcylCoA_DH/oxidase_NM_dom_sf"/>
</dbReference>
<dbReference type="Pfam" id="PF00441">
    <property type="entry name" value="Acyl-CoA_dh_1"/>
    <property type="match status" value="1"/>
</dbReference>
<dbReference type="InterPro" id="IPR006091">
    <property type="entry name" value="Acyl-CoA_Oxase/DH_mid-dom"/>
</dbReference>